<organism evidence="2 3">
    <name type="scientific">Phytophthora megakarya</name>
    <dbReference type="NCBI Taxonomy" id="4795"/>
    <lineage>
        <taxon>Eukaryota</taxon>
        <taxon>Sar</taxon>
        <taxon>Stramenopiles</taxon>
        <taxon>Oomycota</taxon>
        <taxon>Peronosporomycetes</taxon>
        <taxon>Peronosporales</taxon>
        <taxon>Peronosporaceae</taxon>
        <taxon>Phytophthora</taxon>
    </lineage>
</organism>
<dbReference type="EMBL" id="NBNE01000229">
    <property type="protein sequence ID" value="OWZ21398.1"/>
    <property type="molecule type" value="Genomic_DNA"/>
</dbReference>
<evidence type="ECO:0000313" key="2">
    <source>
        <dbReference type="EMBL" id="OWZ21398.1"/>
    </source>
</evidence>
<evidence type="ECO:0000313" key="3">
    <source>
        <dbReference type="Proteomes" id="UP000198211"/>
    </source>
</evidence>
<dbReference type="STRING" id="4795.A0A225WWG6"/>
<dbReference type="Proteomes" id="UP000198211">
    <property type="component" value="Unassembled WGS sequence"/>
</dbReference>
<proteinExistence type="predicted"/>
<accession>A0A225WWG6</accession>
<keyword evidence="3" id="KW-1185">Reference proteome</keyword>
<reference evidence="3" key="1">
    <citation type="submission" date="2017-03" db="EMBL/GenBank/DDBJ databases">
        <title>Phytopthora megakarya and P. palmivora, two closely related causual agents of cacao black pod achieved similar genome size and gene model numbers by different mechanisms.</title>
        <authorList>
            <person name="Ali S."/>
            <person name="Shao J."/>
            <person name="Larry D.J."/>
            <person name="Kronmiller B."/>
            <person name="Shen D."/>
            <person name="Strem M.D."/>
            <person name="Melnick R.L."/>
            <person name="Guiltinan M.J."/>
            <person name="Tyler B.M."/>
            <person name="Meinhardt L.W."/>
            <person name="Bailey B.A."/>
        </authorList>
    </citation>
    <scope>NUCLEOTIDE SEQUENCE [LARGE SCALE GENOMIC DNA]</scope>
    <source>
        <strain evidence="3">zdho120</strain>
    </source>
</reference>
<gene>
    <name evidence="2" type="ORF">PHMEG_0004050</name>
</gene>
<dbReference type="OrthoDB" id="112166at2759"/>
<name>A0A225WWG6_9STRA</name>
<sequence length="361" mass="40111">MIRKRNISIDAADFFFLRLVRVKTSEEQGLSLFPDADFATSQQTAITLSPDVPLVEPLNAPPVAVGLAVAAAPPRVDTTPTIYAHVNRVLDRVAAAGVAVALTSHSFRRGFNYIFNTSRENHMIAKVLSGYQPTAAVPLQDLSSFDTQTLESIGGVQRIVFAACYKLETESFNVNTKHLIENFKRQDARMDELEAKLNGDPMQVTRKRDKQEEATADVGVPKKKQRRGSVTHLHATWFSWYAHEPRWQLGAPKQQWSKAKMLVAFMKVFLADGFVLDQAAVDYRDHVMEPGECAETAILTYPKAEHKINSRCSSAVLKHLQGLHSAGSLNAVILRHQRLHQTAAIQDPAPGYTQDVLEVSK</sequence>
<dbReference type="AlphaFoldDB" id="A0A225WWG6"/>
<evidence type="ECO:0000256" key="1">
    <source>
        <dbReference type="SAM" id="MobiDB-lite"/>
    </source>
</evidence>
<feature type="region of interest" description="Disordered" evidence="1">
    <location>
        <begin position="204"/>
        <end position="225"/>
    </location>
</feature>
<comment type="caution">
    <text evidence="2">The sequence shown here is derived from an EMBL/GenBank/DDBJ whole genome shotgun (WGS) entry which is preliminary data.</text>
</comment>
<protein>
    <submittedName>
        <fullName evidence="2">Uncharacterized protein</fullName>
    </submittedName>
</protein>